<dbReference type="PANTHER" id="PTHR18870">
    <property type="entry name" value="PROTEIN TAG-278-RELATED"/>
    <property type="match status" value="1"/>
</dbReference>
<evidence type="ECO:0000256" key="3">
    <source>
        <dbReference type="SAM" id="MobiDB-lite"/>
    </source>
</evidence>
<dbReference type="STRING" id="5722.A2F381"/>
<dbReference type="Proteomes" id="UP000001542">
    <property type="component" value="Unassembled WGS sequence"/>
</dbReference>
<keyword evidence="1 2" id="KW-0175">Coiled coil</keyword>
<name>A2F381_TRIV3</name>
<feature type="compositionally biased region" description="Low complexity" evidence="3">
    <location>
        <begin position="250"/>
        <end position="270"/>
    </location>
</feature>
<dbReference type="SUPFAM" id="SSF58104">
    <property type="entry name" value="Methyl-accepting chemotaxis protein (MCP) signaling domain"/>
    <property type="match status" value="1"/>
</dbReference>
<evidence type="ECO:0000313" key="5">
    <source>
        <dbReference type="Proteomes" id="UP000001542"/>
    </source>
</evidence>
<dbReference type="InParanoid" id="A2F381"/>
<dbReference type="OMA" id="HIREFFL"/>
<keyword evidence="5" id="KW-1185">Reference proteome</keyword>
<evidence type="ECO:0000256" key="2">
    <source>
        <dbReference type="SAM" id="Coils"/>
    </source>
</evidence>
<dbReference type="RefSeq" id="XP_001313569.1">
    <property type="nucleotide sequence ID" value="XM_001313568.1"/>
</dbReference>
<organism evidence="4 5">
    <name type="scientific">Trichomonas vaginalis (strain ATCC PRA-98 / G3)</name>
    <dbReference type="NCBI Taxonomy" id="412133"/>
    <lineage>
        <taxon>Eukaryota</taxon>
        <taxon>Metamonada</taxon>
        <taxon>Parabasalia</taxon>
        <taxon>Trichomonadida</taxon>
        <taxon>Trichomonadidae</taxon>
        <taxon>Trichomonas</taxon>
    </lineage>
</organism>
<feature type="coiled-coil region" evidence="2">
    <location>
        <begin position="319"/>
        <end position="595"/>
    </location>
</feature>
<accession>A2F381</accession>
<evidence type="ECO:0000256" key="1">
    <source>
        <dbReference type="ARBA" id="ARBA00023054"/>
    </source>
</evidence>
<reference evidence="4" key="2">
    <citation type="journal article" date="2007" name="Science">
        <title>Draft genome sequence of the sexually transmitted pathogen Trichomonas vaginalis.</title>
        <authorList>
            <person name="Carlton J.M."/>
            <person name="Hirt R.P."/>
            <person name="Silva J.C."/>
            <person name="Delcher A.L."/>
            <person name="Schatz M."/>
            <person name="Zhao Q."/>
            <person name="Wortman J.R."/>
            <person name="Bidwell S.L."/>
            <person name="Alsmark U.C.M."/>
            <person name="Besteiro S."/>
            <person name="Sicheritz-Ponten T."/>
            <person name="Noel C.J."/>
            <person name="Dacks J.B."/>
            <person name="Foster P.G."/>
            <person name="Simillion C."/>
            <person name="Van de Peer Y."/>
            <person name="Miranda-Saavedra D."/>
            <person name="Barton G.J."/>
            <person name="Westrop G.D."/>
            <person name="Mueller S."/>
            <person name="Dessi D."/>
            <person name="Fiori P.L."/>
            <person name="Ren Q."/>
            <person name="Paulsen I."/>
            <person name="Zhang H."/>
            <person name="Bastida-Corcuera F.D."/>
            <person name="Simoes-Barbosa A."/>
            <person name="Brown M.T."/>
            <person name="Hayes R.D."/>
            <person name="Mukherjee M."/>
            <person name="Okumura C.Y."/>
            <person name="Schneider R."/>
            <person name="Smith A.J."/>
            <person name="Vanacova S."/>
            <person name="Villalvazo M."/>
            <person name="Haas B.J."/>
            <person name="Pertea M."/>
            <person name="Feldblyum T.V."/>
            <person name="Utterback T.R."/>
            <person name="Shu C.L."/>
            <person name="Osoegawa K."/>
            <person name="de Jong P.J."/>
            <person name="Hrdy I."/>
            <person name="Horvathova L."/>
            <person name="Zubacova Z."/>
            <person name="Dolezal P."/>
            <person name="Malik S.B."/>
            <person name="Logsdon J.M. Jr."/>
            <person name="Henze K."/>
            <person name="Gupta A."/>
            <person name="Wang C.C."/>
            <person name="Dunne R.L."/>
            <person name="Upcroft J.A."/>
            <person name="Upcroft P."/>
            <person name="White O."/>
            <person name="Salzberg S.L."/>
            <person name="Tang P."/>
            <person name="Chiu C.-H."/>
            <person name="Lee Y.-S."/>
            <person name="Embley T.M."/>
            <person name="Coombs G.H."/>
            <person name="Mottram J.C."/>
            <person name="Tachezy J."/>
            <person name="Fraser-Liggett C.M."/>
            <person name="Johnson P.J."/>
        </authorList>
    </citation>
    <scope>NUCLEOTIDE SEQUENCE [LARGE SCALE GENOMIC DNA]</scope>
    <source>
        <strain evidence="4">G3</strain>
    </source>
</reference>
<dbReference type="PANTHER" id="PTHR18870:SF9">
    <property type="entry name" value="PROTEIN TAG-278-RELATED"/>
    <property type="match status" value="1"/>
</dbReference>
<dbReference type="KEGG" id="tva:4758462"/>
<dbReference type="VEuPathDB" id="TrichDB:TVAG_134300"/>
<feature type="region of interest" description="Disordered" evidence="3">
    <location>
        <begin position="244"/>
        <end position="270"/>
    </location>
</feature>
<dbReference type="SMR" id="A2F381"/>
<dbReference type="EMBL" id="DS113594">
    <property type="protein sequence ID" value="EAY00640.1"/>
    <property type="molecule type" value="Genomic_DNA"/>
</dbReference>
<gene>
    <name evidence="4" type="ORF">TVAG_134300</name>
</gene>
<protein>
    <submittedName>
        <fullName evidence="4">Uncharacterized protein</fullName>
    </submittedName>
</protein>
<dbReference type="VEuPathDB" id="TrichDB:TVAGG3_0851300"/>
<dbReference type="Gene3D" id="1.20.5.340">
    <property type="match status" value="1"/>
</dbReference>
<reference evidence="4" key="1">
    <citation type="submission" date="2006-10" db="EMBL/GenBank/DDBJ databases">
        <authorList>
            <person name="Amadeo P."/>
            <person name="Zhao Q."/>
            <person name="Wortman J."/>
            <person name="Fraser-Liggett C."/>
            <person name="Carlton J."/>
        </authorList>
    </citation>
    <scope>NUCLEOTIDE SEQUENCE</scope>
    <source>
        <strain evidence="4">G3</strain>
    </source>
</reference>
<proteinExistence type="predicted"/>
<evidence type="ECO:0000313" key="4">
    <source>
        <dbReference type="EMBL" id="EAY00640.1"/>
    </source>
</evidence>
<dbReference type="eggNOG" id="KOG1836">
    <property type="taxonomic scope" value="Eukaryota"/>
</dbReference>
<sequence>MCDSIGDAIKHIREFFLAYNGIVSAEKPQPEAEEAKTLVNNLFSHGDAQFYLSAVAYLQQVSDIKEAEKLIQQTNINADRSIIGNPAYRSLVEKHINLVNEFEEYKAKSSSAIPKLEALNTSLNTMLTDEQNLRSELETRLSKTVEQHRKNIDDLRSRVTSREQMVHELEERIDKLQAENGALAKSKGRNVEAVYTELQNVKLDLELKSEKIRMVEEQNRQNLMIYANEISQLKDENMKLTAQLSSKQVEPAAESPAAPAESAPQRPQQSIEDVYKEVFAQIDRDSINATAIDAIARGVHETLEKKKSVASDILASFGIKSYENIVSELDAMKKQLDDKIEKEKVQFEQQKSTIQQKNADISQTKINLETEISTHEKELQTLTDDVKDKETKITELSAKLEQLLKDISENQTKQEQNNQTLADVTNKVENNSNNLTQNKAALEDLLNKIQQKTEELATIKENNKNLLQEITNGNGKSEELESDIRQADDEQKRLQTRLDAINKRLGELEKNKQDNENSLKRLRETIDKQNESTTNTLSTVTNLETKVAQVNENLQLRIQMIRDAADEMEEVRNTHANLMKQMNELADSLQKQLDDRTPFDEQLH</sequence>
<dbReference type="AlphaFoldDB" id="A2F381"/>